<keyword evidence="2" id="KW-0418">Kinase</keyword>
<reference evidence="2" key="1">
    <citation type="submission" date="2015-07" db="EMBL/GenBank/DDBJ databases">
        <title>Draft Genome Sequences of Anaerolinea thermolimosa IMO-1, Bellilinea caldifistulae GOMI-1, Leptolinea tardivitalis YMTK-2, Levilinea saccharolytica KIBI-1,Longilinea arvoryzae KOME-1, Previously Described as Members of the Anaerolineaceae (Chloroflexi).</title>
        <authorList>
            <person name="Sekiguchi Y."/>
            <person name="Ohashi A."/>
            <person name="Matsuura N."/>
            <person name="Tourlousse M.D."/>
        </authorList>
    </citation>
    <scope>NUCLEOTIDE SEQUENCE [LARGE SCALE GENOMIC DNA]</scope>
    <source>
        <strain evidence="2">KOME-1</strain>
    </source>
</reference>
<dbReference type="Pfam" id="PF00480">
    <property type="entry name" value="ROK"/>
    <property type="match status" value="1"/>
</dbReference>
<accession>A0A0S7B9Q5</accession>
<dbReference type="Gene3D" id="3.30.420.40">
    <property type="match status" value="2"/>
</dbReference>
<gene>
    <name evidence="2" type="ORF">LARV_02005</name>
</gene>
<dbReference type="RefSeq" id="WP_075073514.1">
    <property type="nucleotide sequence ID" value="NZ_DF967972.1"/>
</dbReference>
<dbReference type="PROSITE" id="PS01125">
    <property type="entry name" value="ROK"/>
    <property type="match status" value="1"/>
</dbReference>
<sequence length="312" mass="32574">MEALIACDIGGTQLRVATFDAASGEMIQQKRIPTQAAGETAVDRLTGLIGELWPTRGHVRAIGAAAPGFVDPEMGIIYVTPNIPGWNGLPLRQILEDRFDVPVFVGNDANLAALGEWRFGAGRGFHHVLYLTISTGIGGGIVNNDRLLQGARGLAAELGHITVEPNGPICGCGKRGHLEALASGTGISNYVAEKLAAGAASTLLKGPHPSAKEISQAAAQGDPLALKAIQRAGTYIGHALADFLHLFNPSIVIIGGGVSKSGEMLLAPMRIALNERVISPEYVKDLQIVNAMLGDDCGLMGALALAKMDDHI</sequence>
<dbReference type="SUPFAM" id="SSF53067">
    <property type="entry name" value="Actin-like ATPase domain"/>
    <property type="match status" value="1"/>
</dbReference>
<dbReference type="GO" id="GO:0016301">
    <property type="term" value="F:kinase activity"/>
    <property type="evidence" value="ECO:0007669"/>
    <property type="project" value="UniProtKB-KW"/>
</dbReference>
<dbReference type="InterPro" id="IPR049874">
    <property type="entry name" value="ROK_cs"/>
</dbReference>
<dbReference type="InterPro" id="IPR043129">
    <property type="entry name" value="ATPase_NBD"/>
</dbReference>
<dbReference type="OrthoDB" id="9795247at2"/>
<dbReference type="CDD" id="cd24076">
    <property type="entry name" value="ASKHA_ATPase_ROK_BsXylR-like"/>
    <property type="match status" value="1"/>
</dbReference>
<dbReference type="EMBL" id="DF967972">
    <property type="protein sequence ID" value="GAP14239.1"/>
    <property type="molecule type" value="Genomic_DNA"/>
</dbReference>
<protein>
    <submittedName>
        <fullName evidence="2">Transcriptional regulator/sugar kinase</fullName>
    </submittedName>
</protein>
<dbReference type="AlphaFoldDB" id="A0A0S7B9Q5"/>
<comment type="similarity">
    <text evidence="1">Belongs to the ROK (NagC/XylR) family.</text>
</comment>
<name>A0A0S7B9Q5_9CHLR</name>
<organism evidence="2">
    <name type="scientific">Longilinea arvoryzae</name>
    <dbReference type="NCBI Taxonomy" id="360412"/>
    <lineage>
        <taxon>Bacteria</taxon>
        <taxon>Bacillati</taxon>
        <taxon>Chloroflexota</taxon>
        <taxon>Anaerolineae</taxon>
        <taxon>Anaerolineales</taxon>
        <taxon>Anaerolineaceae</taxon>
        <taxon>Longilinea</taxon>
    </lineage>
</organism>
<evidence type="ECO:0000313" key="3">
    <source>
        <dbReference type="Proteomes" id="UP000055060"/>
    </source>
</evidence>
<keyword evidence="2" id="KW-0808">Transferase</keyword>
<dbReference type="PANTHER" id="PTHR18964">
    <property type="entry name" value="ROK (REPRESSOR, ORF, KINASE) FAMILY"/>
    <property type="match status" value="1"/>
</dbReference>
<evidence type="ECO:0000313" key="2">
    <source>
        <dbReference type="EMBL" id="GAP14239.1"/>
    </source>
</evidence>
<dbReference type="Proteomes" id="UP000055060">
    <property type="component" value="Unassembled WGS sequence"/>
</dbReference>
<dbReference type="STRING" id="360412.LARV_02005"/>
<dbReference type="PANTHER" id="PTHR18964:SF149">
    <property type="entry name" value="BIFUNCTIONAL UDP-N-ACETYLGLUCOSAMINE 2-EPIMERASE_N-ACETYLMANNOSAMINE KINASE"/>
    <property type="match status" value="1"/>
</dbReference>
<proteinExistence type="inferred from homology"/>
<keyword evidence="3" id="KW-1185">Reference proteome</keyword>
<dbReference type="InterPro" id="IPR000600">
    <property type="entry name" value="ROK"/>
</dbReference>
<evidence type="ECO:0000256" key="1">
    <source>
        <dbReference type="ARBA" id="ARBA00006479"/>
    </source>
</evidence>